<organism evidence="2 3">
    <name type="scientific">Alkaliphilus metalliredigens (strain QYMF)</name>
    <dbReference type="NCBI Taxonomy" id="293826"/>
    <lineage>
        <taxon>Bacteria</taxon>
        <taxon>Bacillati</taxon>
        <taxon>Bacillota</taxon>
        <taxon>Clostridia</taxon>
        <taxon>Peptostreptococcales</taxon>
        <taxon>Natronincolaceae</taxon>
        <taxon>Alkaliphilus</taxon>
    </lineage>
</organism>
<evidence type="ECO:0008006" key="4">
    <source>
        <dbReference type="Google" id="ProtNLM"/>
    </source>
</evidence>
<feature type="transmembrane region" description="Helical" evidence="1">
    <location>
        <begin position="70"/>
        <end position="94"/>
    </location>
</feature>
<feature type="transmembrane region" description="Helical" evidence="1">
    <location>
        <begin position="497"/>
        <end position="522"/>
    </location>
</feature>
<dbReference type="InterPro" id="IPR031599">
    <property type="entry name" value="ABC_tran_2"/>
</dbReference>
<feature type="transmembrane region" description="Helical" evidence="1">
    <location>
        <begin position="152"/>
        <end position="178"/>
    </location>
</feature>
<keyword evidence="1" id="KW-0472">Membrane</keyword>
<name>A6TLI1_ALKMQ</name>
<gene>
    <name evidence="2" type="ordered locus">Amet_0824</name>
</gene>
<feature type="transmembrane region" description="Helical" evidence="1">
    <location>
        <begin position="32"/>
        <end position="50"/>
    </location>
</feature>
<dbReference type="STRING" id="293826.Amet_0824"/>
<feature type="transmembrane region" description="Helical" evidence="1">
    <location>
        <begin position="454"/>
        <end position="476"/>
    </location>
</feature>
<evidence type="ECO:0000313" key="3">
    <source>
        <dbReference type="Proteomes" id="UP000001572"/>
    </source>
</evidence>
<feature type="transmembrane region" description="Helical" evidence="1">
    <location>
        <begin position="190"/>
        <end position="210"/>
    </location>
</feature>
<feature type="transmembrane region" description="Helical" evidence="1">
    <location>
        <begin position="528"/>
        <end position="548"/>
    </location>
</feature>
<evidence type="ECO:0000313" key="2">
    <source>
        <dbReference type="EMBL" id="ABR47049.1"/>
    </source>
</evidence>
<dbReference type="RefSeq" id="WP_012062092.1">
    <property type="nucleotide sequence ID" value="NC_009633.1"/>
</dbReference>
<dbReference type="Pfam" id="PF16949">
    <property type="entry name" value="ABC_tran_2"/>
    <property type="match status" value="1"/>
</dbReference>
<dbReference type="AlphaFoldDB" id="A6TLI1"/>
<evidence type="ECO:0000256" key="1">
    <source>
        <dbReference type="SAM" id="Phobius"/>
    </source>
</evidence>
<dbReference type="EMBL" id="CP000724">
    <property type="protein sequence ID" value="ABR47049.1"/>
    <property type="molecule type" value="Genomic_DNA"/>
</dbReference>
<feature type="transmembrane region" description="Helical" evidence="1">
    <location>
        <begin position="249"/>
        <end position="279"/>
    </location>
</feature>
<feature type="transmembrane region" description="Helical" evidence="1">
    <location>
        <begin position="337"/>
        <end position="358"/>
    </location>
</feature>
<feature type="transmembrane region" description="Helical" evidence="1">
    <location>
        <begin position="378"/>
        <end position="401"/>
    </location>
</feature>
<dbReference type="HOGENOM" id="CLU_031634_0_0_9"/>
<dbReference type="Proteomes" id="UP000001572">
    <property type="component" value="Chromosome"/>
</dbReference>
<accession>A6TLI1</accession>
<feature type="transmembrane region" description="Helical" evidence="1">
    <location>
        <begin position="115"/>
        <end position="140"/>
    </location>
</feature>
<dbReference type="OrthoDB" id="138672at2"/>
<proteinExistence type="predicted"/>
<feature type="transmembrane region" description="Helical" evidence="1">
    <location>
        <begin position="422"/>
        <end position="448"/>
    </location>
</feature>
<keyword evidence="3" id="KW-1185">Reference proteome</keyword>
<reference evidence="3" key="1">
    <citation type="journal article" date="2016" name="Genome Announc.">
        <title>Complete genome sequence of Alkaliphilus metalliredigens strain QYMF, an alkaliphilic and metal-reducing bacterium isolated from borax-contaminated leachate ponds.</title>
        <authorList>
            <person name="Hwang C."/>
            <person name="Copeland A."/>
            <person name="Lucas S."/>
            <person name="Lapidus A."/>
            <person name="Barry K."/>
            <person name="Detter J.C."/>
            <person name="Glavina Del Rio T."/>
            <person name="Hammon N."/>
            <person name="Israni S."/>
            <person name="Dalin E."/>
            <person name="Tice H."/>
            <person name="Pitluck S."/>
            <person name="Chertkov O."/>
            <person name="Brettin T."/>
            <person name="Bruce D."/>
            <person name="Han C."/>
            <person name="Schmutz J."/>
            <person name="Larimer F."/>
            <person name="Land M.L."/>
            <person name="Hauser L."/>
            <person name="Kyrpides N."/>
            <person name="Mikhailova N."/>
            <person name="Ye Q."/>
            <person name="Zhou J."/>
            <person name="Richardson P."/>
            <person name="Fields M.W."/>
        </authorList>
    </citation>
    <scope>NUCLEOTIDE SEQUENCE [LARGE SCALE GENOMIC DNA]</scope>
    <source>
        <strain evidence="3">QYMF</strain>
    </source>
</reference>
<dbReference type="KEGG" id="amt:Amet_0824"/>
<dbReference type="eggNOG" id="ENOG502Z8T8">
    <property type="taxonomic scope" value="Bacteria"/>
</dbReference>
<sequence length="560" mass="63069">MNQFISLLKMHMNVNFSISALKYKYFKQKNDLWQPLAFIVLFLALLPLYITLIRFIQVAYTIFDEINQSGVLLVMGFLGAQMLLFIFGISHIFAKFYYAEDIQRLIPLPIKPIQLLTARFFTVMVNEYLTVLPFVLPILIVFGSRSGGGVLYWLYALLLFVTLPIIPLALSTILVMLFMRYTNIKGNRDLLRAAGGILMVIFILGIQVMIRSMTIDVPVGDEVTYLAELMKQNNVLIRQMGLVFPPAMWAAYALTTVGTITGFLYLLLFIGVSAIIFYFMLVFTRNFFYEGLIEGQEIAVKKKKLSDEGIHKKLGKLSHPIVAMFVKEMRLLVRTPIFLMNSIGTVIVIPFAMGISLYMSGDILGQISSYYTPENFLIIHLLMAGFIIFISASNGLAPTLFSREGKQFWIVRILPVKIEHQLIGKILSNLAVQLLAIVLLLGAASIVVNLQVQTVIIVLLLGILGSIPITQLSMFIDITRPVLDWDNPQQAMKQNMNVFISLLAGMAYLIGLGIIARILIAINLMPMIVYLIFAVGLIVLSGILFKNLTNLTYKRYREIS</sequence>
<keyword evidence="1" id="KW-0812">Transmembrane</keyword>
<protein>
    <recommendedName>
        <fullName evidence="4">ABC-2 type transport system permease protein</fullName>
    </recommendedName>
</protein>
<keyword evidence="1" id="KW-1133">Transmembrane helix</keyword>